<reference evidence="1 2" key="1">
    <citation type="submission" date="2023-07" db="EMBL/GenBank/DDBJ databases">
        <title>Closed genome sequence of Methanimicrococcus sp. Es2.</title>
        <authorList>
            <person name="Protasov E."/>
            <person name="Platt K."/>
            <person name="Reeh H."/>
            <person name="Poehlein A."/>
            <person name="Daniel R."/>
            <person name="Brune A."/>
        </authorList>
    </citation>
    <scope>NUCLEOTIDE SEQUENCE [LARGE SCALE GENOMIC DNA]</scope>
    <source>
        <strain evidence="1 2">Es2</strain>
    </source>
</reference>
<keyword evidence="2" id="KW-1185">Reference proteome</keyword>
<evidence type="ECO:0000313" key="2">
    <source>
        <dbReference type="Proteomes" id="UP001302662"/>
    </source>
</evidence>
<name>A0AA96ZZJ1_9EURY</name>
<dbReference type="EMBL" id="CP131062">
    <property type="protein sequence ID" value="WNY29332.1"/>
    <property type="molecule type" value="Genomic_DNA"/>
</dbReference>
<evidence type="ECO:0000313" key="1">
    <source>
        <dbReference type="EMBL" id="WNY29332.1"/>
    </source>
</evidence>
<proteinExistence type="predicted"/>
<gene>
    <name evidence="1" type="ORF">MmiEs2_15590</name>
</gene>
<dbReference type="AlphaFoldDB" id="A0AA96ZZJ1"/>
<organism evidence="1 2">
    <name type="scientific">Methanimicrococcus stummii</name>
    <dbReference type="NCBI Taxonomy" id="3028294"/>
    <lineage>
        <taxon>Archaea</taxon>
        <taxon>Methanobacteriati</taxon>
        <taxon>Methanobacteriota</taxon>
        <taxon>Stenosarchaea group</taxon>
        <taxon>Methanomicrobia</taxon>
        <taxon>Methanosarcinales</taxon>
        <taxon>Methanosarcinaceae</taxon>
        <taxon>Methanimicrococcus</taxon>
    </lineage>
</organism>
<dbReference type="Proteomes" id="UP001302662">
    <property type="component" value="Chromosome"/>
</dbReference>
<accession>A0AA96ZZJ1</accession>
<protein>
    <submittedName>
        <fullName evidence="1">Uncharacterized protein</fullName>
    </submittedName>
</protein>
<sequence>MLIFAILPIVNGQEHINIEDMKIIQNETFNEYTTMENLYVEVSKKSDTQLKNEGLTKEQIKQIKNYKEDFNNHIYKLNETYTDDQLKKLDYTDEQIKIIRNYDGSPESAKAVAAGVTIGLSGPAYLQQESNGNLSAVLSYTFSWSTEPYWKGFDGVGIGASGYPKTVEFDNRSQYTRATVNFYAPLSGRTYTENYTMNISAPGYSAHISSKFPMKRSSPPINDAYGKTGSGSVLVRTVIDPIAVNQYIKAQATYGHQYVGGSFSIGIGNTGIGLSFTPSLVVDDEPSNIKTINRR</sequence>
<dbReference type="KEGG" id="mees:MmiEs2_15590"/>